<feature type="region of interest" description="Disordered" evidence="1">
    <location>
        <begin position="128"/>
        <end position="163"/>
    </location>
</feature>
<protein>
    <recommendedName>
        <fullName evidence="2">DUF1023 domain-containing protein</fullName>
    </recommendedName>
</protein>
<evidence type="ECO:0000259" key="2">
    <source>
        <dbReference type="Pfam" id="PF06259"/>
    </source>
</evidence>
<dbReference type="Pfam" id="PF06259">
    <property type="entry name" value="Abhydrolase_8"/>
    <property type="match status" value="1"/>
</dbReference>
<dbReference type="SUPFAM" id="SSF53474">
    <property type="entry name" value="alpha/beta-Hydrolases"/>
    <property type="match status" value="1"/>
</dbReference>
<dbReference type="RefSeq" id="WP_146856787.1">
    <property type="nucleotide sequence ID" value="NZ_BAAAHR010000003.1"/>
</dbReference>
<evidence type="ECO:0000313" key="4">
    <source>
        <dbReference type="Proteomes" id="UP000522688"/>
    </source>
</evidence>
<dbReference type="InterPro" id="IPR029058">
    <property type="entry name" value="AB_hydrolase_fold"/>
</dbReference>
<accession>A0A7W3PK30</accession>
<feature type="domain" description="DUF1023" evidence="2">
    <location>
        <begin position="380"/>
        <end position="538"/>
    </location>
</feature>
<organism evidence="3 4">
    <name type="scientific">Frigoribacterium faeni</name>
    <dbReference type="NCBI Taxonomy" id="145483"/>
    <lineage>
        <taxon>Bacteria</taxon>
        <taxon>Bacillati</taxon>
        <taxon>Actinomycetota</taxon>
        <taxon>Actinomycetes</taxon>
        <taxon>Micrococcales</taxon>
        <taxon>Microbacteriaceae</taxon>
        <taxon>Frigoribacterium</taxon>
    </lineage>
</organism>
<dbReference type="Proteomes" id="UP000522688">
    <property type="component" value="Unassembled WGS sequence"/>
</dbReference>
<dbReference type="InterPro" id="IPR010427">
    <property type="entry name" value="DUF1023"/>
</dbReference>
<reference evidence="3 4" key="1">
    <citation type="submission" date="2020-07" db="EMBL/GenBank/DDBJ databases">
        <title>Sequencing the genomes of 1000 actinobacteria strains.</title>
        <authorList>
            <person name="Klenk H.-P."/>
        </authorList>
    </citation>
    <scope>NUCLEOTIDE SEQUENCE [LARGE SCALE GENOMIC DNA]</scope>
    <source>
        <strain evidence="3 4">DSM 10309</strain>
    </source>
</reference>
<name>A0A7W3PK30_9MICO</name>
<proteinExistence type="predicted"/>
<dbReference type="OrthoDB" id="3259161at2"/>
<evidence type="ECO:0000313" key="3">
    <source>
        <dbReference type="EMBL" id="MBA8814349.1"/>
    </source>
</evidence>
<comment type="caution">
    <text evidence="3">The sequence shown here is derived from an EMBL/GenBank/DDBJ whole genome shotgun (WGS) entry which is preliminary data.</text>
</comment>
<evidence type="ECO:0000256" key="1">
    <source>
        <dbReference type="SAM" id="MobiDB-lite"/>
    </source>
</evidence>
<dbReference type="EMBL" id="JACGWW010000004">
    <property type="protein sequence ID" value="MBA8814349.1"/>
    <property type="molecule type" value="Genomic_DNA"/>
</dbReference>
<gene>
    <name evidence="3" type="ORF">FB463_002620</name>
</gene>
<dbReference type="AlphaFoldDB" id="A0A7W3PK30"/>
<sequence length="613" mass="63314">MTTIDFDDGAADALVRAANGASSDLRTQAMANRVQVESVVPDFRGAYATLFTQASTVRSEDTQTLAGVMSDLSGAVVRVKLTASFERQRLKTLADWTAREADREAQRASGDVLPGASAFVTGVLDPRPSDVAIKPEPLSAAASPRSRNRSSGGGSGGTSSADPDVLRTFVGASRAADLSTAQHVIQVKNAWAGFTSSCSWVPIESSTAISALDTLMAENAADATWIEGVALAFERAGGGSLLNTALDTVAEMTASPALTELLQPGLTPAEVAAAYARSPLTDSEVAGLPPAIQYLFANLDGLPASKRDIASRGVLAEAVKNPEDMYQLMGFSGTQGLEGFKRDVDALEEAVAKADDRARYLPGGEGDQKAQLVGLGMHDGAVVAAISLGNLDTASNVTVNVPGMSSNVGEMDTAITAAQQLVRASAKENPDDSYAVVSWMGYNSPNPAEVASPARAVSGAAELASFLDGLHDSRADGPADSVTVMAHSYGSTTTSEALLLTQHRVDSFISYGSVGLTNKATVDELNAEEVYATQASGDGLAPIGLALGLGTRTNPTILDGVQVFSSEAGPGTEAVTKHDMFVDSGSDQNGYLSADSTSLKTISQIVADGRPDR</sequence>